<comment type="caution">
    <text evidence="1">The sequence shown here is derived from an EMBL/GenBank/DDBJ whole genome shotgun (WGS) entry which is preliminary data.</text>
</comment>
<evidence type="ECO:0000313" key="2">
    <source>
        <dbReference type="Proteomes" id="UP000298860"/>
    </source>
</evidence>
<organism evidence="1 2">
    <name type="scientific">Gandjariella thermophila</name>
    <dbReference type="NCBI Taxonomy" id="1931992"/>
    <lineage>
        <taxon>Bacteria</taxon>
        <taxon>Bacillati</taxon>
        <taxon>Actinomycetota</taxon>
        <taxon>Actinomycetes</taxon>
        <taxon>Pseudonocardiales</taxon>
        <taxon>Pseudonocardiaceae</taxon>
        <taxon>Gandjariella</taxon>
    </lineage>
</organism>
<evidence type="ECO:0000313" key="1">
    <source>
        <dbReference type="EMBL" id="GDY29755.1"/>
    </source>
</evidence>
<dbReference type="NCBIfam" id="NF046037">
    <property type="entry name" value="carphisopro"/>
    <property type="match status" value="1"/>
</dbReference>
<sequence>MASEQPNEVLASLLAELGWSPRALARRINRVFGPGTVADTAPYHWRDDGRVPRPPLPALTAWVLSRELGRPITVAELWQGQAADSPLTMPADVEMSLPWSRSGALGIIDDWVVSGDFLPALDAILAAPPTST</sequence>
<proteinExistence type="predicted"/>
<dbReference type="EMBL" id="BJFL01000004">
    <property type="protein sequence ID" value="GDY29755.1"/>
    <property type="molecule type" value="Genomic_DNA"/>
</dbReference>
<name>A0A4D4IZI6_9PSEU</name>
<gene>
    <name evidence="1" type="ORF">GTS_13880</name>
</gene>
<evidence type="ECO:0008006" key="3">
    <source>
        <dbReference type="Google" id="ProtNLM"/>
    </source>
</evidence>
<keyword evidence="2" id="KW-1185">Reference proteome</keyword>
<dbReference type="AlphaFoldDB" id="A0A4D4IZI6"/>
<accession>A0A4D4IZI6</accession>
<protein>
    <recommendedName>
        <fullName evidence="3">Transcriptional regulator</fullName>
    </recommendedName>
</protein>
<dbReference type="InterPro" id="IPR059216">
    <property type="entry name" value="LeuA_carph_isopro_dom"/>
</dbReference>
<reference evidence="2" key="1">
    <citation type="submission" date="2019-04" db="EMBL/GenBank/DDBJ databases">
        <title>Draft genome sequence of Pseudonocardiaceae bacterium SL3-2-4.</title>
        <authorList>
            <person name="Ningsih F."/>
            <person name="Yokota A."/>
            <person name="Sakai Y."/>
            <person name="Nanatani K."/>
            <person name="Yabe S."/>
            <person name="Oetari A."/>
            <person name="Sjamsuridzal W."/>
        </authorList>
    </citation>
    <scope>NUCLEOTIDE SEQUENCE [LARGE SCALE GENOMIC DNA]</scope>
    <source>
        <strain evidence="2">SL3-2-4</strain>
    </source>
</reference>
<dbReference type="Proteomes" id="UP000298860">
    <property type="component" value="Unassembled WGS sequence"/>
</dbReference>